<evidence type="ECO:0000313" key="3">
    <source>
        <dbReference type="Proteomes" id="UP000076038"/>
    </source>
</evidence>
<dbReference type="Proteomes" id="UP000076038">
    <property type="component" value="Chromosome"/>
</dbReference>
<name>A0A143QTV8_RHOFA</name>
<protein>
    <recommendedName>
        <fullName evidence="4">Diiron oxygenase</fullName>
    </recommendedName>
</protein>
<feature type="transmembrane region" description="Helical" evidence="1">
    <location>
        <begin position="164"/>
        <end position="183"/>
    </location>
</feature>
<dbReference type="Gene3D" id="1.10.620.20">
    <property type="entry name" value="Ribonucleotide Reductase, subunit A"/>
    <property type="match status" value="1"/>
</dbReference>
<dbReference type="GO" id="GO:0016491">
    <property type="term" value="F:oxidoreductase activity"/>
    <property type="evidence" value="ECO:0007669"/>
    <property type="project" value="InterPro"/>
</dbReference>
<dbReference type="PATRIC" id="fig|1653479.3.peg.4747"/>
<gene>
    <name evidence="2" type="ORF">A3Q41_04693</name>
</gene>
<sequence>MTLTTGTTSVSVDIDATDEQQYNETLTLLSEGSVHKHFDPYVDIDWESEKFAVPANDPRWVLPAKTDPIGGHDWYKSLPLDRQIEIGMWRQANVAKVGLQFENILIRGMMQYVFSLPNGSAEARYCTHESIEECNHTLMFQEMVNRVGSDAPGMSRPMKMLSPFIPLFATLLPELFFVGVLAGEEPIDHIQKSVLRSGEEIHPIMQSVMAIHVAEEARHISFAHQLLRRRVPKMSKIGRFLLSLAFPVTMRILCDVIVIPPKKFWTKFDIPKSVKKDLFWGTEQSQHALQDYFGDVRMLATDTGMMNRAARLMWKLCGIDGKASRFRSEPDRSSSQFAA</sequence>
<dbReference type="OrthoDB" id="5138986at2"/>
<evidence type="ECO:0008006" key="4">
    <source>
        <dbReference type="Google" id="ProtNLM"/>
    </source>
</evidence>
<dbReference type="AlphaFoldDB" id="A0A143QTV8"/>
<feature type="transmembrane region" description="Helical" evidence="1">
    <location>
        <begin position="237"/>
        <end position="258"/>
    </location>
</feature>
<evidence type="ECO:0000256" key="1">
    <source>
        <dbReference type="SAM" id="Phobius"/>
    </source>
</evidence>
<accession>A0A143QTV8</accession>
<reference evidence="2 3" key="1">
    <citation type="journal article" date="2016" name="Genome Announc.">
        <title>Complete Genome and Plasmid Sequences for Rhodococcus fascians D188 and Draft Sequences for Rhodococcus Isolates PBTS 1 and PBTS 2.</title>
        <authorList>
            <person name="Stamler R.A."/>
            <person name="Vereecke D."/>
            <person name="Zhang Y."/>
            <person name="Schilkey F."/>
            <person name="Devitt N."/>
            <person name="Randall J.J."/>
        </authorList>
    </citation>
    <scope>NUCLEOTIDE SEQUENCE [LARGE SCALE GENOMIC DNA]</scope>
    <source>
        <strain evidence="2 3">PBTS2</strain>
    </source>
</reference>
<keyword evidence="1" id="KW-0472">Membrane</keyword>
<keyword evidence="1" id="KW-0812">Transmembrane</keyword>
<accession>A0A260TQ22</accession>
<evidence type="ECO:0000313" key="2">
    <source>
        <dbReference type="EMBL" id="AMY25957.1"/>
    </source>
</evidence>
<keyword evidence="1" id="KW-1133">Transmembrane helix</keyword>
<dbReference type="KEGG" id="rhs:A3Q41_04693"/>
<reference evidence="3" key="2">
    <citation type="submission" date="2016-04" db="EMBL/GenBank/DDBJ databases">
        <title>Complete Genome and Plasmid Sequences for Rhodococcus fascians D188 and Draft Sequences for Rhodococcus spp. Isolates PBTS 1 and PBTS 2.</title>
        <authorList>
            <person name="Stamer R."/>
            <person name="Vereecke D."/>
            <person name="Zhang Y."/>
            <person name="Schilkey F."/>
            <person name="Devitt N."/>
            <person name="Randall J."/>
        </authorList>
    </citation>
    <scope>NUCLEOTIDE SEQUENCE [LARGE SCALE GENOMIC DNA]</scope>
    <source>
        <strain evidence="3">PBTS2</strain>
    </source>
</reference>
<dbReference type="EMBL" id="CP015220">
    <property type="protein sequence ID" value="AMY25957.1"/>
    <property type="molecule type" value="Genomic_DNA"/>
</dbReference>
<dbReference type="Pfam" id="PF11583">
    <property type="entry name" value="AurF"/>
    <property type="match status" value="1"/>
</dbReference>
<keyword evidence="3" id="KW-1185">Reference proteome</keyword>
<dbReference type="InterPro" id="IPR025859">
    <property type="entry name" value="AurF/CmlI"/>
</dbReference>
<dbReference type="InterPro" id="IPR012348">
    <property type="entry name" value="RNR-like"/>
</dbReference>
<organism evidence="2 3">
    <name type="scientific">Rhodococcoides fascians</name>
    <name type="common">Rhodococcus fascians</name>
    <dbReference type="NCBI Taxonomy" id="1828"/>
    <lineage>
        <taxon>Bacteria</taxon>
        <taxon>Bacillati</taxon>
        <taxon>Actinomycetota</taxon>
        <taxon>Actinomycetes</taxon>
        <taxon>Mycobacteriales</taxon>
        <taxon>Nocardiaceae</taxon>
        <taxon>Rhodococcoides</taxon>
    </lineage>
</organism>
<proteinExistence type="predicted"/>
<dbReference type="RefSeq" id="WP_032364396.1">
    <property type="nucleotide sequence ID" value="NZ_CAKKLU010000007.1"/>
</dbReference>